<protein>
    <recommendedName>
        <fullName evidence="2">RNA-directed RNA polymerase</fullName>
        <ecNumber evidence="2">2.7.7.48</ecNumber>
    </recommendedName>
</protein>
<organism evidence="15 16">
    <name type="scientific">Caenorhabditis japonica</name>
    <dbReference type="NCBI Taxonomy" id="281687"/>
    <lineage>
        <taxon>Eukaryota</taxon>
        <taxon>Metazoa</taxon>
        <taxon>Ecdysozoa</taxon>
        <taxon>Nematoda</taxon>
        <taxon>Chromadorea</taxon>
        <taxon>Rhabditida</taxon>
        <taxon>Rhabditina</taxon>
        <taxon>Rhabditomorpha</taxon>
        <taxon>Rhabditoidea</taxon>
        <taxon>Rhabditidae</taxon>
        <taxon>Peloderinae</taxon>
        <taxon>Caenorhabditis</taxon>
    </lineage>
</organism>
<feature type="domain" description="DUF7636" evidence="11">
    <location>
        <begin position="1588"/>
        <end position="1680"/>
    </location>
</feature>
<comment type="similarity">
    <text evidence="1">Belongs to the RdRP family.</text>
</comment>
<dbReference type="GO" id="GO:0031380">
    <property type="term" value="C:nuclear RNA-directed RNA polymerase complex"/>
    <property type="evidence" value="ECO:0007669"/>
    <property type="project" value="TreeGrafter"/>
</dbReference>
<evidence type="ECO:0000256" key="5">
    <source>
        <dbReference type="ARBA" id="ARBA00022695"/>
    </source>
</evidence>
<evidence type="ECO:0000259" key="14">
    <source>
        <dbReference type="Pfam" id="PF26253"/>
    </source>
</evidence>
<dbReference type="PANTHER" id="PTHR23079">
    <property type="entry name" value="RNA-DEPENDENT RNA POLYMERASE"/>
    <property type="match status" value="1"/>
</dbReference>
<dbReference type="PANTHER" id="PTHR23079:SF54">
    <property type="entry name" value="RNA-DIRECTED RNA POLYMERASE"/>
    <property type="match status" value="1"/>
</dbReference>
<dbReference type="InterPro" id="IPR057493">
    <property type="entry name" value="PH_RdRP-assoc"/>
</dbReference>
<keyword evidence="3" id="KW-0696">RNA-directed RNA polymerase</keyword>
<dbReference type="GO" id="GO:0030422">
    <property type="term" value="P:siRNA processing"/>
    <property type="evidence" value="ECO:0007669"/>
    <property type="project" value="TreeGrafter"/>
</dbReference>
<evidence type="ECO:0000256" key="4">
    <source>
        <dbReference type="ARBA" id="ARBA00022679"/>
    </source>
</evidence>
<keyword evidence="4" id="KW-0808">Transferase</keyword>
<evidence type="ECO:0000313" key="15">
    <source>
        <dbReference type="EnsemblMetazoa" id="CJA19097.1"/>
    </source>
</evidence>
<evidence type="ECO:0000259" key="11">
    <source>
        <dbReference type="Pfam" id="PF24642"/>
    </source>
</evidence>
<dbReference type="Pfam" id="PF24934">
    <property type="entry name" value="DUF7752"/>
    <property type="match status" value="1"/>
</dbReference>
<proteinExistence type="inferred from homology"/>
<dbReference type="GO" id="GO:0003723">
    <property type="term" value="F:RNA binding"/>
    <property type="evidence" value="ECO:0007669"/>
    <property type="project" value="UniProtKB-KW"/>
</dbReference>
<feature type="domain" description="DUF7752" evidence="12">
    <location>
        <begin position="1410"/>
        <end position="1537"/>
    </location>
</feature>
<dbReference type="InterPro" id="IPR057596">
    <property type="entry name" value="RDRP_core"/>
</dbReference>
<reference evidence="15" key="2">
    <citation type="submission" date="2022-06" db="UniProtKB">
        <authorList>
            <consortium name="EnsemblMetazoa"/>
        </authorList>
    </citation>
    <scope>IDENTIFICATION</scope>
    <source>
        <strain evidence="15">DF5081</strain>
    </source>
</reference>
<dbReference type="Pfam" id="PF25359">
    <property type="entry name" value="PH_met_RdRP"/>
    <property type="match status" value="1"/>
</dbReference>
<dbReference type="InterPro" id="IPR056654">
    <property type="entry name" value="DUF7752"/>
</dbReference>
<keyword evidence="6" id="KW-0694">RNA-binding</keyword>
<dbReference type="InterPro" id="IPR007855">
    <property type="entry name" value="RDRP"/>
</dbReference>
<feature type="domain" description="RDRP core" evidence="10">
    <location>
        <begin position="518"/>
        <end position="1162"/>
    </location>
</feature>
<comment type="catalytic activity">
    <reaction evidence="8">
        <text>RNA(n) + a ribonucleoside 5'-triphosphate = RNA(n+1) + diphosphate</text>
        <dbReference type="Rhea" id="RHEA:21248"/>
        <dbReference type="Rhea" id="RHEA-COMP:14527"/>
        <dbReference type="Rhea" id="RHEA-COMP:17342"/>
        <dbReference type="ChEBI" id="CHEBI:33019"/>
        <dbReference type="ChEBI" id="CHEBI:61557"/>
        <dbReference type="ChEBI" id="CHEBI:140395"/>
        <dbReference type="EC" id="2.7.7.48"/>
    </reaction>
</comment>
<keyword evidence="5" id="KW-0548">Nucleotidyltransferase</keyword>
<evidence type="ECO:0000256" key="7">
    <source>
        <dbReference type="ARBA" id="ARBA00023158"/>
    </source>
</evidence>
<feature type="region of interest" description="Disordered" evidence="9">
    <location>
        <begin position="1"/>
        <end position="28"/>
    </location>
</feature>
<evidence type="ECO:0000256" key="8">
    <source>
        <dbReference type="ARBA" id="ARBA00048744"/>
    </source>
</evidence>
<dbReference type="Proteomes" id="UP000005237">
    <property type="component" value="Unassembled WGS sequence"/>
</dbReference>
<feature type="domain" description="RDRP C-terminal head" evidence="14">
    <location>
        <begin position="1189"/>
        <end position="1349"/>
    </location>
</feature>
<feature type="compositionally biased region" description="Pro residues" evidence="9">
    <location>
        <begin position="1"/>
        <end position="15"/>
    </location>
</feature>
<evidence type="ECO:0000259" key="12">
    <source>
        <dbReference type="Pfam" id="PF24934"/>
    </source>
</evidence>
<dbReference type="Pfam" id="PF05183">
    <property type="entry name" value="RdRP"/>
    <property type="match status" value="1"/>
</dbReference>
<dbReference type="EnsemblMetazoa" id="CJA19097.1">
    <property type="protein sequence ID" value="CJA19097.1"/>
    <property type="gene ID" value="WBGene00138302"/>
</dbReference>
<keyword evidence="16" id="KW-1185">Reference proteome</keyword>
<feature type="compositionally biased region" description="Polar residues" evidence="9">
    <location>
        <begin position="1704"/>
        <end position="1721"/>
    </location>
</feature>
<evidence type="ECO:0000256" key="9">
    <source>
        <dbReference type="SAM" id="MobiDB-lite"/>
    </source>
</evidence>
<reference evidence="16" key="1">
    <citation type="submission" date="2010-08" db="EMBL/GenBank/DDBJ databases">
        <authorList>
            <consortium name="Caenorhabditis japonica Sequencing Consortium"/>
            <person name="Wilson R.K."/>
        </authorList>
    </citation>
    <scope>NUCLEOTIDE SEQUENCE [LARGE SCALE GENOMIC DNA]</scope>
    <source>
        <strain evidence="16">DF5081</strain>
    </source>
</reference>
<dbReference type="Pfam" id="PF24642">
    <property type="entry name" value="DUF7636"/>
    <property type="match status" value="1"/>
</dbReference>
<evidence type="ECO:0000256" key="2">
    <source>
        <dbReference type="ARBA" id="ARBA00012494"/>
    </source>
</evidence>
<dbReference type="InterPro" id="IPR056053">
    <property type="entry name" value="DUF7636"/>
</dbReference>
<dbReference type="GO" id="GO:0003968">
    <property type="term" value="F:RNA-directed RNA polymerase activity"/>
    <property type="evidence" value="ECO:0007669"/>
    <property type="project" value="UniProtKB-KW"/>
</dbReference>
<evidence type="ECO:0000259" key="10">
    <source>
        <dbReference type="Pfam" id="PF05183"/>
    </source>
</evidence>
<evidence type="ECO:0000259" key="13">
    <source>
        <dbReference type="Pfam" id="PF25359"/>
    </source>
</evidence>
<dbReference type="Pfam" id="PF26253">
    <property type="entry name" value="RdRP_head"/>
    <property type="match status" value="1"/>
</dbReference>
<evidence type="ECO:0000313" key="16">
    <source>
        <dbReference type="Proteomes" id="UP000005237"/>
    </source>
</evidence>
<sequence>MTSTYQPPPPQPPPTTHTRTRTRTLPNNGYVRLTIPRSDPSVSEEEWQFYAKKQEDDLLACFKYYSFRIFREGESIRVSGELEDPLFETTYMKYDKSHRSSLALYCTDLFEKKLTFVPFLPDEIHNIQSSFSSTLLDVPTYRIFFGNIHDNEFYNHWQVSFPPNYKQKLAPNRLKKNCQYNVPKLQTHFEFDKSSPITVEYCTSWRDTLQKYRIAIDGESLHKIIVDCLYYPHEPQFSGQSRARIYLVLNSPAKVSRCFLRNHSGRKHMGFQRVLELYWGADRAEESSKKVLTENRIFCLELPTLSFATFYTIISRLRLRWNTQIVFGKLTDHVSSTCLFDAAIPKPFTNQSVYGKWVERVYDPPSMYKSTEPVYPCDIDEKLFKSFLNSVFPKPPAQTSVRNKAADRNEERKFTYVYLIEALLSRGAVVKDQLILCEEDWKRFLDIIKNHYWDDNDHYLCESALEDLLNHVDLQPNVGNLLNTFERFCEARRITQVSNQMTKEEWNKGFRKVRKAILTPTRILYMVPEIIMSNRALAGADHDGTRIIRTVFKDDSGLPMRPNMLKGLLKPIVLKHLSEGFTIMGRDFGYLGSSNSQMRENGGYFMERYNSRFKKEMLEKNFYTVQPSDKPKIIAYRKSLGKFEELESIPKAMSRLGLCFTQARVCNSFKIGLCEYQLIHDVIGGKNEYNAPYTFTDGIGIVSVALAEKIARSQQFPTRFTPSAFQIRFRGFKGMLVVDPGLDIAAAHFKTLYKQCAIHNQEKLTGDNKVDLSPWTKHCLFRKSQFKFKSATSGQTEWPIELVKWSSPAPVNLNRPFINILDQVSANQSYKCHKRVVERIETLLDDQMTSFGKWIMNEESCRSRLSDIPHRINFSSLEQKFGFNLSTEPFFRDIIKAAIDVSMSRLSGKIQIQIPQNLGRTMFGVTDETGQLQYGQVFVKYTTNMNDKFPSQMANSIILKGDVMITKFPAIVPGDVRMFEAVDVPELHHLTNVVVFPQSGPRPQPDEMAGSDLDGDEYAVIWDKELFLEKNEQAFEYCSDKPPKEFKVEEMDSQFHEFFAEYMSLDSVGQTSVNHLYQSDQYGLTSEVCFNIAKKNSMALDFSKSGVAPEPLTNRWTYNTITQTREPPERSDRQPDFSIQQCRSSFVPVYTSSRLLGCLWRELRLIKDVIVASTERQIEVVPDEFLVWNGWQDYEQIADEQMKRYNSRLRSLMDSYGIQTEAELFSGCFRSLTNRVSDREADDMSLYNTEYIIEAKMTDLYRTFREEFFAEFVPEEKGYMKVTEPECDRYNDDCEDVLRRVCRLPNERMMAKAVAYYKVCYNAVAKNSERKLSFAWIASDILGYIKSKNVLVSEVVPGISHPLFRTIYKHRQAFISENTQTFHEFMNRIQINNLESNNQERTAQQIIQNYIQMYPGLEKYMFIIDTWARAARVLQDADEIGEGLSGSELRVVLKDAAASRFKWYHLSLLTIMLATKRIDKRGQIDSNNGYAVVDVLSEPLNHNNSRMIPEDDLDRLTLSFFRHLSSRWFKSLRYISFQPIGFPSIFMRGEWLVYRRIAIRTYFNILLNLRFDDLPLLSESAIDRRDVIKEGVPFVVNLPVSVDVENVLEHLRLKSKCTEIKGRLEFTGEFDRVLISARGTVEALEDLRNFVSVKLPRYSYLLENDNLTSFVRLTYYQITGVKWNAHQLSPRSPPRSENLAAPATYTSPHYSPTGSSPSSPEYTVVPQAAEIWNDDFATQFIRHGAPVCTF</sequence>
<feature type="domain" description="PH-like" evidence="13">
    <location>
        <begin position="133"/>
        <end position="332"/>
    </location>
</feature>
<evidence type="ECO:0000256" key="3">
    <source>
        <dbReference type="ARBA" id="ARBA00022484"/>
    </source>
</evidence>
<evidence type="ECO:0000256" key="6">
    <source>
        <dbReference type="ARBA" id="ARBA00022884"/>
    </source>
</evidence>
<dbReference type="InterPro" id="IPR058752">
    <property type="entry name" value="RDRP_C_head"/>
</dbReference>
<feature type="region of interest" description="Disordered" evidence="9">
    <location>
        <begin position="1687"/>
        <end position="1721"/>
    </location>
</feature>
<name>A0A8R1I9H6_CAEJA</name>
<keyword evidence="7" id="KW-0943">RNA-mediated gene silencing</keyword>
<evidence type="ECO:0000256" key="1">
    <source>
        <dbReference type="ARBA" id="ARBA00005762"/>
    </source>
</evidence>
<dbReference type="EC" id="2.7.7.48" evidence="2"/>
<accession>A0A8R1I9H6</accession>